<dbReference type="Pfam" id="PF13439">
    <property type="entry name" value="Glyco_transf_4"/>
    <property type="match status" value="1"/>
</dbReference>
<dbReference type="RefSeq" id="WP_168883795.1">
    <property type="nucleotide sequence ID" value="NZ_JABAIL010000005.1"/>
</dbReference>
<dbReference type="PANTHER" id="PTHR12526">
    <property type="entry name" value="GLYCOSYLTRANSFERASE"/>
    <property type="match status" value="1"/>
</dbReference>
<comment type="caution">
    <text evidence="3">The sequence shown here is derived from an EMBL/GenBank/DDBJ whole genome shotgun (WGS) entry which is preliminary data.</text>
</comment>
<dbReference type="Gene3D" id="3.40.50.2000">
    <property type="entry name" value="Glycogen Phosphorylase B"/>
    <property type="match status" value="2"/>
</dbReference>
<sequence>MRNQYQIKALFITHNSEFYGANKSMLQLIIELRDNYNINPIVILPKGGSQSLTKELIKHDIYFLVENFLLWIYEDYNPLKEFVKNSLNKIYFYQIYKTIKDLEIDLIHTNTSVTNLGGFLSSKLKIPHIWHIREFGKEDYNIQFSCGFDKASKFMNDHANKIICISKALSKKYLNSSINPNKIKVIYNGLLVPDLNTISIEKFKDLSIINICLIGYLSSEKGQIDLIKAINQLIKDDDTLKNKLKVHFLGEGKENYIRELRELIKNNGLEEIFKFHGFVENVNLFLSRMHIGVVTSKAEAFGRVTIEYMLNRLIVIASDSGANKEIIRNGENGFIYQNQNILDLVDILKKVLKFDGDHFISTTDKSSKFAKDNFSSEKNSTLIYQIYKEVLSE</sequence>
<dbReference type="InterPro" id="IPR001296">
    <property type="entry name" value="Glyco_trans_1"/>
</dbReference>
<feature type="domain" description="Glycosyl transferase family 1" evidence="1">
    <location>
        <begin position="211"/>
        <end position="353"/>
    </location>
</feature>
<protein>
    <submittedName>
        <fullName evidence="3">Glycosyltransferase family 4 protein</fullName>
    </submittedName>
</protein>
<accession>A0A7X8SMR9</accession>
<evidence type="ECO:0000259" key="1">
    <source>
        <dbReference type="Pfam" id="PF00534"/>
    </source>
</evidence>
<dbReference type="EMBL" id="JABAIL010000005">
    <property type="protein sequence ID" value="NLR93088.1"/>
    <property type="molecule type" value="Genomic_DNA"/>
</dbReference>
<reference evidence="3 4" key="1">
    <citation type="submission" date="2020-04" db="EMBL/GenBank/DDBJ databases">
        <title>Flammeovirga sp. SR4, a novel species isolated from seawater.</title>
        <authorList>
            <person name="Wang X."/>
        </authorList>
    </citation>
    <scope>NUCLEOTIDE SEQUENCE [LARGE SCALE GENOMIC DNA]</scope>
    <source>
        <strain evidence="3 4">SR4</strain>
    </source>
</reference>
<dbReference type="CDD" id="cd03801">
    <property type="entry name" value="GT4_PimA-like"/>
    <property type="match status" value="1"/>
</dbReference>
<proteinExistence type="predicted"/>
<name>A0A7X8SMR9_9BACT</name>
<dbReference type="SUPFAM" id="SSF53756">
    <property type="entry name" value="UDP-Glycosyltransferase/glycogen phosphorylase"/>
    <property type="match status" value="1"/>
</dbReference>
<evidence type="ECO:0000313" key="3">
    <source>
        <dbReference type="EMBL" id="NLR93088.1"/>
    </source>
</evidence>
<keyword evidence="3" id="KW-0808">Transferase</keyword>
<dbReference type="PANTHER" id="PTHR12526:SF627">
    <property type="entry name" value="D-RHAMNOSYLTRANSFERASE WBPZ"/>
    <property type="match status" value="1"/>
</dbReference>
<dbReference type="Pfam" id="PF00534">
    <property type="entry name" value="Glycos_transf_1"/>
    <property type="match status" value="1"/>
</dbReference>
<feature type="domain" description="Glycosyltransferase subfamily 4-like N-terminal" evidence="2">
    <location>
        <begin position="82"/>
        <end position="189"/>
    </location>
</feature>
<dbReference type="GO" id="GO:0016757">
    <property type="term" value="F:glycosyltransferase activity"/>
    <property type="evidence" value="ECO:0007669"/>
    <property type="project" value="InterPro"/>
</dbReference>
<dbReference type="Proteomes" id="UP000585050">
    <property type="component" value="Unassembled WGS sequence"/>
</dbReference>
<organism evidence="3 4">
    <name type="scientific">Flammeovirga agarivorans</name>
    <dbReference type="NCBI Taxonomy" id="2726742"/>
    <lineage>
        <taxon>Bacteria</taxon>
        <taxon>Pseudomonadati</taxon>
        <taxon>Bacteroidota</taxon>
        <taxon>Cytophagia</taxon>
        <taxon>Cytophagales</taxon>
        <taxon>Flammeovirgaceae</taxon>
        <taxon>Flammeovirga</taxon>
    </lineage>
</organism>
<dbReference type="AlphaFoldDB" id="A0A7X8SMR9"/>
<evidence type="ECO:0000259" key="2">
    <source>
        <dbReference type="Pfam" id="PF13439"/>
    </source>
</evidence>
<gene>
    <name evidence="3" type="ORF">HGP29_17880</name>
</gene>
<keyword evidence="4" id="KW-1185">Reference proteome</keyword>
<evidence type="ECO:0000313" key="4">
    <source>
        <dbReference type="Proteomes" id="UP000585050"/>
    </source>
</evidence>
<dbReference type="InterPro" id="IPR028098">
    <property type="entry name" value="Glyco_trans_4-like_N"/>
</dbReference>